<name>A0A7J0DU35_9ERIC</name>
<sequence>MALKIAKSKKVSKALVVLTPTSIKGQKRKSNVDPRKDKGKRKKSEKESTSITALERNELYFDEDKSQERNNIDFSFRKVSNGRWIDYNFFDFHDFELSMKLKNLGWKSMTTLRDDVYPNLVAHFTNATRGYEQVSIDSYVKGVSFTLDKSVIRKILGIGLGGEVYRDTITRKEQLKVLYG</sequence>
<dbReference type="AlphaFoldDB" id="A0A7J0DU35"/>
<feature type="region of interest" description="Disordered" evidence="1">
    <location>
        <begin position="22"/>
        <end position="49"/>
    </location>
</feature>
<gene>
    <name evidence="2" type="ORF">Acr_00g0080580</name>
</gene>
<organism evidence="2 3">
    <name type="scientific">Actinidia rufa</name>
    <dbReference type="NCBI Taxonomy" id="165716"/>
    <lineage>
        <taxon>Eukaryota</taxon>
        <taxon>Viridiplantae</taxon>
        <taxon>Streptophyta</taxon>
        <taxon>Embryophyta</taxon>
        <taxon>Tracheophyta</taxon>
        <taxon>Spermatophyta</taxon>
        <taxon>Magnoliopsida</taxon>
        <taxon>eudicotyledons</taxon>
        <taxon>Gunneridae</taxon>
        <taxon>Pentapetalae</taxon>
        <taxon>asterids</taxon>
        <taxon>Ericales</taxon>
        <taxon>Actinidiaceae</taxon>
        <taxon>Actinidia</taxon>
    </lineage>
</organism>
<evidence type="ECO:0000313" key="3">
    <source>
        <dbReference type="Proteomes" id="UP000585474"/>
    </source>
</evidence>
<evidence type="ECO:0000256" key="1">
    <source>
        <dbReference type="SAM" id="MobiDB-lite"/>
    </source>
</evidence>
<accession>A0A7J0DU35</accession>
<reference evidence="3" key="1">
    <citation type="submission" date="2019-07" db="EMBL/GenBank/DDBJ databases">
        <title>De Novo Assembly of kiwifruit Actinidia rufa.</title>
        <authorList>
            <person name="Sugita-Konishi S."/>
            <person name="Sato K."/>
            <person name="Mori E."/>
            <person name="Abe Y."/>
            <person name="Kisaki G."/>
            <person name="Hamano K."/>
            <person name="Suezawa K."/>
            <person name="Otani M."/>
            <person name="Fukuda T."/>
            <person name="Manabe T."/>
            <person name="Gomi K."/>
            <person name="Tabuchi M."/>
            <person name="Akimitsu K."/>
            <person name="Kataoka I."/>
        </authorList>
    </citation>
    <scope>NUCLEOTIDE SEQUENCE [LARGE SCALE GENOMIC DNA]</scope>
    <source>
        <strain evidence="3">cv. Fuchu</strain>
    </source>
</reference>
<keyword evidence="3" id="KW-1185">Reference proteome</keyword>
<protein>
    <submittedName>
        <fullName evidence="2">Uncharacterized protein</fullName>
    </submittedName>
</protein>
<dbReference type="EMBL" id="BJWL01000401">
    <property type="protein sequence ID" value="GFS42563.1"/>
    <property type="molecule type" value="Genomic_DNA"/>
</dbReference>
<dbReference type="Proteomes" id="UP000585474">
    <property type="component" value="Unassembled WGS sequence"/>
</dbReference>
<evidence type="ECO:0000313" key="2">
    <source>
        <dbReference type="EMBL" id="GFS42563.1"/>
    </source>
</evidence>
<proteinExistence type="predicted"/>
<dbReference type="OrthoDB" id="1829288at2759"/>
<comment type="caution">
    <text evidence="2">The sequence shown here is derived from an EMBL/GenBank/DDBJ whole genome shotgun (WGS) entry which is preliminary data.</text>
</comment>